<gene>
    <name evidence="1" type="ORF">PoB_002217000</name>
</gene>
<organism evidence="1 2">
    <name type="scientific">Plakobranchus ocellatus</name>
    <dbReference type="NCBI Taxonomy" id="259542"/>
    <lineage>
        <taxon>Eukaryota</taxon>
        <taxon>Metazoa</taxon>
        <taxon>Spiralia</taxon>
        <taxon>Lophotrochozoa</taxon>
        <taxon>Mollusca</taxon>
        <taxon>Gastropoda</taxon>
        <taxon>Heterobranchia</taxon>
        <taxon>Euthyneura</taxon>
        <taxon>Panpulmonata</taxon>
        <taxon>Sacoglossa</taxon>
        <taxon>Placobranchoidea</taxon>
        <taxon>Plakobranchidae</taxon>
        <taxon>Plakobranchus</taxon>
    </lineage>
</organism>
<proteinExistence type="predicted"/>
<evidence type="ECO:0000313" key="2">
    <source>
        <dbReference type="Proteomes" id="UP000735302"/>
    </source>
</evidence>
<evidence type="ECO:0000313" key="1">
    <source>
        <dbReference type="EMBL" id="GFN95664.1"/>
    </source>
</evidence>
<keyword evidence="2" id="KW-1185">Reference proteome</keyword>
<accession>A0AAV3ZM92</accession>
<reference evidence="1 2" key="1">
    <citation type="journal article" date="2021" name="Elife">
        <title>Chloroplast acquisition without the gene transfer in kleptoplastic sea slugs, Plakobranchus ocellatus.</title>
        <authorList>
            <person name="Maeda T."/>
            <person name="Takahashi S."/>
            <person name="Yoshida T."/>
            <person name="Shimamura S."/>
            <person name="Takaki Y."/>
            <person name="Nagai Y."/>
            <person name="Toyoda A."/>
            <person name="Suzuki Y."/>
            <person name="Arimoto A."/>
            <person name="Ishii H."/>
            <person name="Satoh N."/>
            <person name="Nishiyama T."/>
            <person name="Hasebe M."/>
            <person name="Maruyama T."/>
            <person name="Minagawa J."/>
            <person name="Obokata J."/>
            <person name="Shigenobu S."/>
        </authorList>
    </citation>
    <scope>NUCLEOTIDE SEQUENCE [LARGE SCALE GENOMIC DNA]</scope>
</reference>
<protein>
    <submittedName>
        <fullName evidence="1">Uncharacterized protein</fullName>
    </submittedName>
</protein>
<comment type="caution">
    <text evidence="1">The sequence shown here is derived from an EMBL/GenBank/DDBJ whole genome shotgun (WGS) entry which is preliminary data.</text>
</comment>
<dbReference type="AlphaFoldDB" id="A0AAV3ZM92"/>
<name>A0AAV3ZM92_9GAST</name>
<dbReference type="EMBL" id="BLXT01002522">
    <property type="protein sequence ID" value="GFN95664.1"/>
    <property type="molecule type" value="Genomic_DNA"/>
</dbReference>
<sequence length="85" mass="9842">MACQSTKYDISGLWLSQSSCGTSTIRDQHLNCEIYRSQNKQVFQEYAWGSFPDVAMCCRKAKMRLFLKSMVGECRKARLMTMLED</sequence>
<dbReference type="Proteomes" id="UP000735302">
    <property type="component" value="Unassembled WGS sequence"/>
</dbReference>